<dbReference type="PANTHER" id="PTHR14690:SF8">
    <property type="entry name" value="DYNEIN REGULATORY COMPLEX PROTEIN 11"/>
    <property type="match status" value="1"/>
</dbReference>
<gene>
    <name evidence="1" type="primary">IQCA1_3</name>
    <name evidence="1" type="ORF">P7K49_013380</name>
</gene>
<evidence type="ECO:0000313" key="2">
    <source>
        <dbReference type="Proteomes" id="UP001266305"/>
    </source>
</evidence>
<comment type="caution">
    <text evidence="1">The sequence shown here is derived from an EMBL/GenBank/DDBJ whole genome shotgun (WGS) entry which is preliminary data.</text>
</comment>
<proteinExistence type="predicted"/>
<keyword evidence="2" id="KW-1185">Reference proteome</keyword>
<dbReference type="InterPro" id="IPR052267">
    <property type="entry name" value="N-DRC_Component"/>
</dbReference>
<evidence type="ECO:0000313" key="1">
    <source>
        <dbReference type="EMBL" id="KAK2108215.1"/>
    </source>
</evidence>
<dbReference type="Proteomes" id="UP001266305">
    <property type="component" value="Unassembled WGS sequence"/>
</dbReference>
<name>A0ABQ9VFQ1_SAGOE</name>
<organism evidence="1 2">
    <name type="scientific">Saguinus oedipus</name>
    <name type="common">Cotton-top tamarin</name>
    <name type="synonym">Oedipomidas oedipus</name>
    <dbReference type="NCBI Taxonomy" id="9490"/>
    <lineage>
        <taxon>Eukaryota</taxon>
        <taxon>Metazoa</taxon>
        <taxon>Chordata</taxon>
        <taxon>Craniata</taxon>
        <taxon>Vertebrata</taxon>
        <taxon>Euteleostomi</taxon>
        <taxon>Mammalia</taxon>
        <taxon>Eutheria</taxon>
        <taxon>Euarchontoglires</taxon>
        <taxon>Primates</taxon>
        <taxon>Haplorrhini</taxon>
        <taxon>Platyrrhini</taxon>
        <taxon>Cebidae</taxon>
        <taxon>Callitrichinae</taxon>
        <taxon>Saguinus</taxon>
    </lineage>
</organism>
<protein>
    <submittedName>
        <fullName evidence="1">Dynein regulatory complex protein 11</fullName>
    </submittedName>
</protein>
<reference evidence="1 2" key="1">
    <citation type="submission" date="2023-05" db="EMBL/GenBank/DDBJ databases">
        <title>B98-5 Cell Line De Novo Hybrid Assembly: An Optical Mapping Approach.</title>
        <authorList>
            <person name="Kananen K."/>
            <person name="Auerbach J.A."/>
            <person name="Kautto E."/>
            <person name="Blachly J.S."/>
        </authorList>
    </citation>
    <scope>NUCLEOTIDE SEQUENCE [LARGE SCALE GENOMIC DNA]</scope>
    <source>
        <strain evidence="1">B95-8</strain>
        <tissue evidence="1">Cell line</tissue>
    </source>
</reference>
<dbReference type="EMBL" id="JASSZA010000006">
    <property type="protein sequence ID" value="KAK2108215.1"/>
    <property type="molecule type" value="Genomic_DNA"/>
</dbReference>
<accession>A0ABQ9VFQ1</accession>
<dbReference type="PANTHER" id="PTHR14690">
    <property type="entry name" value="IQ MOTIF CONTAINING WITH AAA DOMAIN 1"/>
    <property type="match status" value="1"/>
</dbReference>
<sequence length="92" mass="10602">MARSDSHRLEVILPGVLNSQPNEPKRLKKHLPKILKLLKPEDRILIVGTTQRPFDAELQSFCKVYQKIILVPRPDYASRYGKYPNPSRVHGT</sequence>